<accession>A0ABS7FG26</accession>
<reference evidence="2 3" key="1">
    <citation type="submission" date="2021-05" db="EMBL/GenBank/DDBJ databases">
        <title>Draft Whole Genome Sequencing Of Biosensor Chromobacterium violaceum Strain CV026 Reveals A Regulatory RNA In Chromobacterium violaceum Phenotype Regulatory Network.</title>
        <authorList>
            <person name="Hong K.W."/>
            <person name="Chan K.G."/>
            <person name="Chang C.-Y."/>
        </authorList>
    </citation>
    <scope>NUCLEOTIDE SEQUENCE [LARGE SCALE GENOMIC DNA]</scope>
    <source>
        <strain evidence="2 3">ATCC 31532</strain>
    </source>
</reference>
<protein>
    <submittedName>
        <fullName evidence="2">ATP-binding protein</fullName>
    </submittedName>
</protein>
<dbReference type="RefSeq" id="WP_052257973.1">
    <property type="nucleotide sequence ID" value="NZ_CP142381.1"/>
</dbReference>
<dbReference type="PANTHER" id="PTHR30050">
    <property type="entry name" value="CHROMOSOMAL REPLICATION INITIATOR PROTEIN DNAA"/>
    <property type="match status" value="1"/>
</dbReference>
<sequence>MDDLKPIGALLADIVPATPRERAETCERHGEYTARNPIGRVWTRCPACAQEAKDLADAERQAREKAQAAERQRAGWLALCGNSGIPLRFQDRTLQNYRAAIDGQRTALEFAKTYAAEFEHGHSGRCAIFLGEFGTGKTHLACGIALRIMHRYQCTAVFTKLDEMARLIREAKSFDSAMSESKVIRLYTDPDLLIIDEVGVQSGTDTEARSLFAVVNGRYEARRPTIFLSNLDRDGVAASIGPRLFSRLREDGCEVLVFDWDDYRALEVA</sequence>
<feature type="domain" description="AAA+ ATPase" evidence="1">
    <location>
        <begin position="123"/>
        <end position="254"/>
    </location>
</feature>
<dbReference type="SUPFAM" id="SSF52540">
    <property type="entry name" value="P-loop containing nucleoside triphosphate hydrolases"/>
    <property type="match status" value="1"/>
</dbReference>
<evidence type="ECO:0000259" key="1">
    <source>
        <dbReference type="SMART" id="SM00382"/>
    </source>
</evidence>
<keyword evidence="3" id="KW-1185">Reference proteome</keyword>
<comment type="caution">
    <text evidence="2">The sequence shown here is derived from an EMBL/GenBank/DDBJ whole genome shotgun (WGS) entry which is preliminary data.</text>
</comment>
<dbReference type="Pfam" id="PF01695">
    <property type="entry name" value="IstB_IS21"/>
    <property type="match status" value="1"/>
</dbReference>
<dbReference type="CDD" id="cd00009">
    <property type="entry name" value="AAA"/>
    <property type="match status" value="1"/>
</dbReference>
<dbReference type="GeneID" id="89685758"/>
<dbReference type="EMBL" id="JAHDTB010000014">
    <property type="protein sequence ID" value="MBW8289028.1"/>
    <property type="molecule type" value="Genomic_DNA"/>
</dbReference>
<dbReference type="PANTHER" id="PTHR30050:SF4">
    <property type="entry name" value="ATP-BINDING PROTEIN RV3427C IN INSERTION SEQUENCE-RELATED"/>
    <property type="match status" value="1"/>
</dbReference>
<evidence type="ECO:0000313" key="3">
    <source>
        <dbReference type="Proteomes" id="UP000711178"/>
    </source>
</evidence>
<proteinExistence type="predicted"/>
<name>A0ABS7FG26_9NEIS</name>
<dbReference type="InterPro" id="IPR003593">
    <property type="entry name" value="AAA+_ATPase"/>
</dbReference>
<keyword evidence="2" id="KW-0547">Nucleotide-binding</keyword>
<gene>
    <name evidence="2" type="ORF">KIF53_15450</name>
</gene>
<dbReference type="InterPro" id="IPR002611">
    <property type="entry name" value="IstB_ATP-bd"/>
</dbReference>
<dbReference type="Gene3D" id="3.40.50.300">
    <property type="entry name" value="P-loop containing nucleotide triphosphate hydrolases"/>
    <property type="match status" value="1"/>
</dbReference>
<organism evidence="2 3">
    <name type="scientific">Chromobacterium subtsugae</name>
    <dbReference type="NCBI Taxonomy" id="251747"/>
    <lineage>
        <taxon>Bacteria</taxon>
        <taxon>Pseudomonadati</taxon>
        <taxon>Pseudomonadota</taxon>
        <taxon>Betaproteobacteria</taxon>
        <taxon>Neisseriales</taxon>
        <taxon>Chromobacteriaceae</taxon>
        <taxon>Chromobacterium</taxon>
    </lineage>
</organism>
<dbReference type="InterPro" id="IPR027417">
    <property type="entry name" value="P-loop_NTPase"/>
</dbReference>
<dbReference type="SMART" id="SM00382">
    <property type="entry name" value="AAA"/>
    <property type="match status" value="1"/>
</dbReference>
<dbReference type="GO" id="GO:0005524">
    <property type="term" value="F:ATP binding"/>
    <property type="evidence" value="ECO:0007669"/>
    <property type="project" value="UniProtKB-KW"/>
</dbReference>
<keyword evidence="2" id="KW-0067">ATP-binding</keyword>
<evidence type="ECO:0000313" key="2">
    <source>
        <dbReference type="EMBL" id="MBW8289028.1"/>
    </source>
</evidence>
<dbReference type="Proteomes" id="UP000711178">
    <property type="component" value="Unassembled WGS sequence"/>
</dbReference>